<feature type="domain" description="FAD-dependent oxidoreductase 2 FAD-binding" evidence="3">
    <location>
        <begin position="6"/>
        <end position="53"/>
    </location>
</feature>
<keyword evidence="1" id="KW-0285">Flavoprotein</keyword>
<protein>
    <recommendedName>
        <fullName evidence="3">FAD-dependent oxidoreductase 2 FAD-binding domain-containing protein</fullName>
    </recommendedName>
</protein>
<dbReference type="InterPro" id="IPR003953">
    <property type="entry name" value="FAD-dep_OxRdtase_2_FAD-bd"/>
</dbReference>
<gene>
    <name evidence="4" type="ORF">AB664_27480</name>
</gene>
<keyword evidence="2" id="KW-0560">Oxidoreductase</keyword>
<dbReference type="GO" id="GO:0016491">
    <property type="term" value="F:oxidoreductase activity"/>
    <property type="evidence" value="ECO:0007669"/>
    <property type="project" value="UniProtKB-KW"/>
</dbReference>
<organism evidence="4">
    <name type="scientific">Brucella anthropi</name>
    <name type="common">Ochrobactrum anthropi</name>
    <dbReference type="NCBI Taxonomy" id="529"/>
    <lineage>
        <taxon>Bacteria</taxon>
        <taxon>Pseudomonadati</taxon>
        <taxon>Pseudomonadota</taxon>
        <taxon>Alphaproteobacteria</taxon>
        <taxon>Hyphomicrobiales</taxon>
        <taxon>Brucellaceae</taxon>
        <taxon>Brucella/Ochrobactrum group</taxon>
        <taxon>Brucella</taxon>
    </lineage>
</organism>
<name>A0A656Z746_BRUAN</name>
<dbReference type="EMBL" id="LUAY01001351">
    <property type="protein sequence ID" value="KYB46051.1"/>
    <property type="molecule type" value="Genomic_DNA"/>
</dbReference>
<dbReference type="Pfam" id="PF00890">
    <property type="entry name" value="FAD_binding_2"/>
    <property type="match status" value="1"/>
</dbReference>
<evidence type="ECO:0000259" key="3">
    <source>
        <dbReference type="Pfam" id="PF00890"/>
    </source>
</evidence>
<sequence length="72" mass="7415">MNRSIIGTKGGPRTNEFGQVVRQDGSIIPGLYAAGLAMANPIGTRAVGAGTTLGPNLTWGFISAETILKQNS</sequence>
<evidence type="ECO:0000256" key="1">
    <source>
        <dbReference type="ARBA" id="ARBA00022630"/>
    </source>
</evidence>
<dbReference type="AlphaFoldDB" id="A0A656Z746"/>
<proteinExistence type="predicted"/>
<comment type="caution">
    <text evidence="4">The sequence shown here is derived from an EMBL/GenBank/DDBJ whole genome shotgun (WGS) entry which is preliminary data.</text>
</comment>
<dbReference type="Gene3D" id="3.50.50.60">
    <property type="entry name" value="FAD/NAD(P)-binding domain"/>
    <property type="match status" value="1"/>
</dbReference>
<reference evidence="4" key="1">
    <citation type="submission" date="2016-02" db="EMBL/GenBank/DDBJ databases">
        <title>Genomic sequences of Ochrobactrum anthropi.</title>
        <authorList>
            <person name="Chudasama K.S."/>
            <person name="Thaker V.S."/>
        </authorList>
    </citation>
    <scope>NUCLEOTIDE SEQUENCE [LARGE SCALE GENOMIC DNA]</scope>
    <source>
        <strain evidence="4">SUBG007</strain>
    </source>
</reference>
<evidence type="ECO:0000256" key="2">
    <source>
        <dbReference type="ARBA" id="ARBA00023002"/>
    </source>
</evidence>
<accession>A0A656Z746</accession>
<evidence type="ECO:0000313" key="4">
    <source>
        <dbReference type="EMBL" id="KYB46051.1"/>
    </source>
</evidence>
<dbReference type="InterPro" id="IPR036188">
    <property type="entry name" value="FAD/NAD-bd_sf"/>
</dbReference>